<gene>
    <name evidence="3" type="ORF">GM415_11480</name>
</gene>
<dbReference type="Gene3D" id="3.40.50.1400">
    <property type="match status" value="2"/>
</dbReference>
<dbReference type="SUPFAM" id="SSF53800">
    <property type="entry name" value="Chelatase"/>
    <property type="match status" value="1"/>
</dbReference>
<dbReference type="InterPro" id="IPR010388">
    <property type="entry name" value="Anaerobic_Co-chelatase"/>
</dbReference>
<dbReference type="AlphaFoldDB" id="A0A6I6JHR4"/>
<dbReference type="RefSeq" id="WP_158948288.1">
    <property type="nucleotide sequence ID" value="NZ_CP046400.1"/>
</dbReference>
<keyword evidence="2" id="KW-0479">Metal-binding</keyword>
<dbReference type="InterPro" id="IPR050963">
    <property type="entry name" value="Sirohydro_Cobaltochel/CbiX"/>
</dbReference>
<dbReference type="PANTHER" id="PTHR33542:SF3">
    <property type="entry name" value="SIROHYDROCHLORIN FERROCHELATASE, CHLOROPLASTIC"/>
    <property type="match status" value="1"/>
</dbReference>
<keyword evidence="4" id="KW-1185">Reference proteome</keyword>
<dbReference type="Pfam" id="PF06180">
    <property type="entry name" value="CbiK"/>
    <property type="match status" value="1"/>
</dbReference>
<dbReference type="PANTHER" id="PTHR33542">
    <property type="entry name" value="SIROHYDROCHLORIN FERROCHELATASE, CHLOROPLASTIC"/>
    <property type="match status" value="1"/>
</dbReference>
<feature type="binding site" evidence="2">
    <location>
        <position position="177"/>
    </location>
    <ligand>
        <name>Co(2+)</name>
        <dbReference type="ChEBI" id="CHEBI:48828"/>
    </ligand>
</feature>
<dbReference type="GO" id="GO:0046872">
    <property type="term" value="F:metal ion binding"/>
    <property type="evidence" value="ECO:0007669"/>
    <property type="project" value="UniProtKB-KW"/>
</dbReference>
<dbReference type="GO" id="GO:0016852">
    <property type="term" value="F:sirohydrochlorin cobaltochelatase activity"/>
    <property type="evidence" value="ECO:0007669"/>
    <property type="project" value="InterPro"/>
</dbReference>
<reference evidence="3 4" key="1">
    <citation type="submission" date="2019-11" db="EMBL/GenBank/DDBJ databases">
        <authorList>
            <person name="Zheng R.K."/>
            <person name="Sun C.M."/>
        </authorList>
    </citation>
    <scope>NUCLEOTIDE SEQUENCE [LARGE SCALE GENOMIC DNA]</scope>
    <source>
        <strain evidence="3 4">SRB007</strain>
    </source>
</reference>
<feature type="binding site" evidence="2">
    <location>
        <position position="209"/>
    </location>
    <ligand>
        <name>Co(2+)</name>
        <dbReference type="ChEBI" id="CHEBI:48828"/>
    </ligand>
</feature>
<evidence type="ECO:0000313" key="3">
    <source>
        <dbReference type="EMBL" id="QGY40719.1"/>
    </source>
</evidence>
<dbReference type="EMBL" id="CP046400">
    <property type="protein sequence ID" value="QGY40719.1"/>
    <property type="molecule type" value="Genomic_DNA"/>
</dbReference>
<evidence type="ECO:0000256" key="2">
    <source>
        <dbReference type="PIRSR" id="PIRSR033579-3"/>
    </source>
</evidence>
<evidence type="ECO:0000313" key="4">
    <source>
        <dbReference type="Proteomes" id="UP000428328"/>
    </source>
</evidence>
<keyword evidence="2" id="KW-0170">Cobalt</keyword>
<dbReference type="GO" id="GO:0019251">
    <property type="term" value="P:anaerobic cobalamin biosynthetic process"/>
    <property type="evidence" value="ECO:0007669"/>
    <property type="project" value="InterPro"/>
</dbReference>
<dbReference type="Proteomes" id="UP000428328">
    <property type="component" value="Chromosome"/>
</dbReference>
<dbReference type="KEGG" id="psel:GM415_11480"/>
<proteinExistence type="predicted"/>
<evidence type="ECO:0000256" key="1">
    <source>
        <dbReference type="PIRSR" id="PIRSR033579-1"/>
    </source>
</evidence>
<accession>A0A6I6JHR4</accession>
<dbReference type="PIRSF" id="PIRSF033579">
    <property type="entry name" value="Anaer_Co_chel"/>
    <property type="match status" value="1"/>
</dbReference>
<organism evidence="3 4">
    <name type="scientific">Pseudodesulfovibrio cashew</name>
    <dbReference type="NCBI Taxonomy" id="2678688"/>
    <lineage>
        <taxon>Bacteria</taxon>
        <taxon>Pseudomonadati</taxon>
        <taxon>Thermodesulfobacteriota</taxon>
        <taxon>Desulfovibrionia</taxon>
        <taxon>Desulfovibrionales</taxon>
        <taxon>Desulfovibrionaceae</taxon>
    </lineage>
</organism>
<name>A0A6I6JHR4_9BACT</name>
<sequence>MKTAIVLAAFGSRHENARASLDHIVERVRRTYPDLPVRVAYTSKTIRGHMEKAGEAVDSVPQALDKLLADGVTHVAVQSLHLIPGTEFHELLGLANELMLKDGGFSRVEVGFPLVAGEAGVEAVAEAILSIGLEGKGDHDAVLFMGHGTKHDGNIYYEALHRAFQKRDTTVHMGAMEAEPGIDAIIQRFHEDGVRKAYLLPFLFGAGWHAARDMVGDAETSWKSRLENAGIQCQAVLKGAGEYDRLVDIWLAHLDDALRRLSRC</sequence>
<feature type="binding site" evidence="2">
    <location>
        <position position="147"/>
    </location>
    <ligand>
        <name>Co(2+)</name>
        <dbReference type="ChEBI" id="CHEBI:48828"/>
    </ligand>
</feature>
<protein>
    <submittedName>
        <fullName evidence="3">Cobalt chelatase</fullName>
    </submittedName>
</protein>
<feature type="active site" description="Proton acceptor" evidence="1">
    <location>
        <position position="147"/>
    </location>
</feature>